<dbReference type="PRINTS" id="PR00368">
    <property type="entry name" value="FADPNR"/>
</dbReference>
<keyword evidence="4" id="KW-0560">Oxidoreductase</keyword>
<dbReference type="RefSeq" id="WP_178014593.1">
    <property type="nucleotide sequence ID" value="NZ_CP058316.1"/>
</dbReference>
<reference evidence="8 9" key="1">
    <citation type="submission" date="2020-06" db="EMBL/GenBank/DDBJ databases">
        <authorList>
            <person name="Jo H."/>
        </authorList>
    </citation>
    <scope>NUCLEOTIDE SEQUENCE [LARGE SCALE GENOMIC DNA]</scope>
    <source>
        <strain evidence="8 9">I46</strain>
    </source>
</reference>
<comment type="similarity">
    <text evidence="1">Belongs to the NADH dehydrogenase family.</text>
</comment>
<accession>A0A7D5EZA0</accession>
<dbReference type="InterPro" id="IPR023753">
    <property type="entry name" value="FAD/NAD-binding_dom"/>
</dbReference>
<sequence>MPQILVVGGGYAGFYTAWKLEKHLRKGEAEVTIVDPLPYMTYQPFLPEVAAGEIEGRHVVVGLRRHLKRTKVVSAKVTKIDHANKVATLTPAEGEPWEHRYDQIVVTAGAVSRTFPIPGIADNAIGLKTVEEAMAIRDRILTNFDRAANLPAGPARDRLLTVVVVGGGFAGIEVFAELRAMASSLLKSYPQLRFEDTHFHLIEAMGRIMPEVSLETSQWVLKDLAKRGANVHLDTQVTGAEGGNVALSTGEVIPTDVIIWTAGVMANPTVVRGSDLPVEERGRIRTRADLRVGTPEEIVEGAWAAGDISAVPDLTGGGVGGYCVPNAQHAVRQAKLLAKNLVAVLRGETPREYIHKNLGAVAGLGLGNGVFQSGKIAIKGFFAWVAHRGYHGLAMPSWERKWRVVGDWWMNFWLGRDNVALQATLTPRATFEEFASRPRPAQPEAEKQAPPIDPKSVAQDSGAAAVAPAEKDNKVSAS</sequence>
<proteinExistence type="inferred from homology"/>
<evidence type="ECO:0000256" key="1">
    <source>
        <dbReference type="ARBA" id="ARBA00005272"/>
    </source>
</evidence>
<dbReference type="Gene3D" id="3.50.50.100">
    <property type="match status" value="1"/>
</dbReference>
<evidence type="ECO:0000313" key="9">
    <source>
        <dbReference type="Proteomes" id="UP000509638"/>
    </source>
</evidence>
<evidence type="ECO:0000256" key="4">
    <source>
        <dbReference type="ARBA" id="ARBA00023002"/>
    </source>
</evidence>
<dbReference type="Proteomes" id="UP000509638">
    <property type="component" value="Chromosome"/>
</dbReference>
<evidence type="ECO:0000256" key="5">
    <source>
        <dbReference type="ARBA" id="ARBA00023027"/>
    </source>
</evidence>
<evidence type="ECO:0000259" key="7">
    <source>
        <dbReference type="Pfam" id="PF07992"/>
    </source>
</evidence>
<evidence type="ECO:0000256" key="3">
    <source>
        <dbReference type="ARBA" id="ARBA00022827"/>
    </source>
</evidence>
<dbReference type="PANTHER" id="PTHR43706">
    <property type="entry name" value="NADH DEHYDROGENASE"/>
    <property type="match status" value="1"/>
</dbReference>
<feature type="domain" description="FAD/NAD(P)-binding" evidence="7">
    <location>
        <begin position="3"/>
        <end position="333"/>
    </location>
</feature>
<dbReference type="SUPFAM" id="SSF51905">
    <property type="entry name" value="FAD/NAD(P)-binding domain"/>
    <property type="match status" value="1"/>
</dbReference>
<dbReference type="Pfam" id="PF07992">
    <property type="entry name" value="Pyr_redox_2"/>
    <property type="match status" value="1"/>
</dbReference>
<dbReference type="GO" id="GO:0003954">
    <property type="term" value="F:NADH dehydrogenase activity"/>
    <property type="evidence" value="ECO:0007669"/>
    <property type="project" value="InterPro"/>
</dbReference>
<keyword evidence="2" id="KW-0285">Flavoprotein</keyword>
<dbReference type="InterPro" id="IPR036188">
    <property type="entry name" value="FAD/NAD-bd_sf"/>
</dbReference>
<organism evidence="8 9">
    <name type="scientific">Microbacterium oleivorans</name>
    <dbReference type="NCBI Taxonomy" id="273677"/>
    <lineage>
        <taxon>Bacteria</taxon>
        <taxon>Bacillati</taxon>
        <taxon>Actinomycetota</taxon>
        <taxon>Actinomycetes</taxon>
        <taxon>Micrococcales</taxon>
        <taxon>Microbacteriaceae</taxon>
        <taxon>Microbacterium</taxon>
    </lineage>
</organism>
<keyword evidence="5" id="KW-0520">NAD</keyword>
<evidence type="ECO:0000256" key="6">
    <source>
        <dbReference type="SAM" id="MobiDB-lite"/>
    </source>
</evidence>
<feature type="compositionally biased region" description="Basic and acidic residues" evidence="6">
    <location>
        <begin position="469"/>
        <end position="478"/>
    </location>
</feature>
<name>A0A7D5EZA0_9MICO</name>
<dbReference type="PANTHER" id="PTHR43706:SF45">
    <property type="entry name" value="NADH DEHYDROGENASE-LIKE PROTEIN RV1812C"/>
    <property type="match status" value="1"/>
</dbReference>
<gene>
    <name evidence="8" type="ORF">HW566_01860</name>
</gene>
<dbReference type="InterPro" id="IPR045024">
    <property type="entry name" value="NDH-2"/>
</dbReference>
<evidence type="ECO:0000256" key="2">
    <source>
        <dbReference type="ARBA" id="ARBA00022630"/>
    </source>
</evidence>
<feature type="region of interest" description="Disordered" evidence="6">
    <location>
        <begin position="433"/>
        <end position="478"/>
    </location>
</feature>
<dbReference type="AlphaFoldDB" id="A0A7D5EZA0"/>
<keyword evidence="3" id="KW-0274">FAD</keyword>
<dbReference type="EMBL" id="CP058316">
    <property type="protein sequence ID" value="QLD13164.1"/>
    <property type="molecule type" value="Genomic_DNA"/>
</dbReference>
<protein>
    <submittedName>
        <fullName evidence="8">FAD-dependent oxidoreductase</fullName>
    </submittedName>
</protein>
<dbReference type="PRINTS" id="PR00411">
    <property type="entry name" value="PNDRDTASEI"/>
</dbReference>
<evidence type="ECO:0000313" key="8">
    <source>
        <dbReference type="EMBL" id="QLD13164.1"/>
    </source>
</evidence>